<feature type="transmembrane region" description="Helical" evidence="1">
    <location>
        <begin position="84"/>
        <end position="103"/>
    </location>
</feature>
<evidence type="ECO:0000256" key="1">
    <source>
        <dbReference type="SAM" id="Phobius"/>
    </source>
</evidence>
<dbReference type="InParanoid" id="C8XAP2"/>
<organism evidence="3 4">
    <name type="scientific">Nakamurella multipartita (strain ATCC 700099 / DSM 44233 / CIP 104796 / JCM 9543 / NBRC 105858 / Y-104)</name>
    <name type="common">Microsphaera multipartita</name>
    <dbReference type="NCBI Taxonomy" id="479431"/>
    <lineage>
        <taxon>Bacteria</taxon>
        <taxon>Bacillati</taxon>
        <taxon>Actinomycetota</taxon>
        <taxon>Actinomycetes</taxon>
        <taxon>Nakamurellales</taxon>
        <taxon>Nakamurellaceae</taxon>
        <taxon>Nakamurella</taxon>
    </lineage>
</organism>
<dbReference type="eggNOG" id="ENOG5032SBH">
    <property type="taxonomic scope" value="Bacteria"/>
</dbReference>
<dbReference type="KEGG" id="nml:Namu_2957"/>
<dbReference type="EMBL" id="CP001737">
    <property type="protein sequence ID" value="ACV79295.1"/>
    <property type="molecule type" value="Genomic_DNA"/>
</dbReference>
<evidence type="ECO:0000313" key="3">
    <source>
        <dbReference type="EMBL" id="ACV79295.1"/>
    </source>
</evidence>
<proteinExistence type="predicted"/>
<dbReference type="STRING" id="479431.Namu_2957"/>
<dbReference type="HOGENOM" id="CLU_112040_0_0_11"/>
<keyword evidence="1" id="KW-0812">Transmembrane</keyword>
<dbReference type="InterPro" id="IPR013099">
    <property type="entry name" value="K_chnl_dom"/>
</dbReference>
<keyword evidence="1" id="KW-1133">Transmembrane helix</keyword>
<dbReference type="SUPFAM" id="SSF81324">
    <property type="entry name" value="Voltage-gated potassium channels"/>
    <property type="match status" value="1"/>
</dbReference>
<dbReference type="Pfam" id="PF07885">
    <property type="entry name" value="Ion_trans_2"/>
    <property type="match status" value="1"/>
</dbReference>
<feature type="transmembrane region" description="Helical" evidence="1">
    <location>
        <begin position="20"/>
        <end position="40"/>
    </location>
</feature>
<dbReference type="Gene3D" id="1.10.287.70">
    <property type="match status" value="1"/>
</dbReference>
<feature type="transmembrane region" description="Helical" evidence="1">
    <location>
        <begin position="145"/>
        <end position="166"/>
    </location>
</feature>
<evidence type="ECO:0000313" key="4">
    <source>
        <dbReference type="Proteomes" id="UP000002218"/>
    </source>
</evidence>
<keyword evidence="4" id="KW-1185">Reference proteome</keyword>
<dbReference type="AlphaFoldDB" id="C8XAP2"/>
<gene>
    <name evidence="3" type="ordered locus">Namu_2957</name>
</gene>
<feature type="domain" description="Potassium channel" evidence="2">
    <location>
        <begin position="91"/>
        <end position="167"/>
    </location>
</feature>
<keyword evidence="1" id="KW-0472">Membrane</keyword>
<protein>
    <submittedName>
        <fullName evidence="3">Ion transport 2 domain protein</fullName>
    </submittedName>
</protein>
<reference evidence="3 4" key="2">
    <citation type="journal article" date="2010" name="Stand. Genomic Sci.">
        <title>Complete genome sequence of Nakamurella multipartita type strain (Y-104).</title>
        <authorList>
            <person name="Tice H."/>
            <person name="Mayilraj S."/>
            <person name="Sims D."/>
            <person name="Lapidus A."/>
            <person name="Nolan M."/>
            <person name="Lucas S."/>
            <person name="Glavina Del Rio T."/>
            <person name="Copeland A."/>
            <person name="Cheng J.F."/>
            <person name="Meincke L."/>
            <person name="Bruce D."/>
            <person name="Goodwin L."/>
            <person name="Pitluck S."/>
            <person name="Ivanova N."/>
            <person name="Mavromatis K."/>
            <person name="Ovchinnikova G."/>
            <person name="Pati A."/>
            <person name="Chen A."/>
            <person name="Palaniappan K."/>
            <person name="Land M."/>
            <person name="Hauser L."/>
            <person name="Chang Y.J."/>
            <person name="Jeffries C.D."/>
            <person name="Detter J.C."/>
            <person name="Brettin T."/>
            <person name="Rohde M."/>
            <person name="Goker M."/>
            <person name="Bristow J."/>
            <person name="Eisen J.A."/>
            <person name="Markowitz V."/>
            <person name="Hugenholtz P."/>
            <person name="Kyrpides N.C."/>
            <person name="Klenk H.P."/>
            <person name="Chen F."/>
        </authorList>
    </citation>
    <scope>NUCLEOTIDE SEQUENCE [LARGE SCALE GENOMIC DNA]</scope>
    <source>
        <strain evidence="4">ATCC 700099 / DSM 44233 / CIP 104796 / JCM 9543 / NBRC 105858 / Y-104</strain>
    </source>
</reference>
<dbReference type="RefSeq" id="WP_015748169.1">
    <property type="nucleotide sequence ID" value="NC_013235.1"/>
</dbReference>
<sequence>MRTPARYEDLTPRQRKRIAIMLIARSLLWAIVLVAAYFLLPLKEPAGTGLIVLVVGVLALALVLAWQIRAIVGSPFPRLRAFETLTIGVPLLLIIFATGYFLISQGDPSTFSQPLDRVGALYFTITVFSTVGFGDITPVGNLPRILVSLQMLLNLAVFGLVAKLIFGAVEMNLRRRAPAAAPSDPESTAP</sequence>
<reference evidence="4" key="1">
    <citation type="submission" date="2009-09" db="EMBL/GenBank/DDBJ databases">
        <title>The complete genome of Nakamurella multipartita DSM 44233.</title>
        <authorList>
            <consortium name="US DOE Joint Genome Institute (JGI-PGF)"/>
            <person name="Lucas S."/>
            <person name="Copeland A."/>
            <person name="Lapidus A."/>
            <person name="Glavina del Rio T."/>
            <person name="Dalin E."/>
            <person name="Tice H."/>
            <person name="Bruce D."/>
            <person name="Goodwin L."/>
            <person name="Pitluck S."/>
            <person name="Kyrpides N."/>
            <person name="Mavromatis K."/>
            <person name="Ivanova N."/>
            <person name="Ovchinnikova G."/>
            <person name="Sims D."/>
            <person name="Meincke L."/>
            <person name="Brettin T."/>
            <person name="Detter J.C."/>
            <person name="Han C."/>
            <person name="Larimer F."/>
            <person name="Land M."/>
            <person name="Hauser L."/>
            <person name="Markowitz V."/>
            <person name="Cheng J.-F."/>
            <person name="Hugenholtz P."/>
            <person name="Woyke T."/>
            <person name="Wu D."/>
            <person name="Klenk H.-P."/>
            <person name="Eisen J.A."/>
        </authorList>
    </citation>
    <scope>NUCLEOTIDE SEQUENCE [LARGE SCALE GENOMIC DNA]</scope>
    <source>
        <strain evidence="4">ATCC 700099 / DSM 44233 / CIP 104796 / JCM 9543 / NBRC 105858 / Y-104</strain>
    </source>
</reference>
<feature type="transmembrane region" description="Helical" evidence="1">
    <location>
        <begin position="46"/>
        <end position="72"/>
    </location>
</feature>
<dbReference type="Proteomes" id="UP000002218">
    <property type="component" value="Chromosome"/>
</dbReference>
<name>C8XAP2_NAKMY</name>
<accession>C8XAP2</accession>
<evidence type="ECO:0000259" key="2">
    <source>
        <dbReference type="Pfam" id="PF07885"/>
    </source>
</evidence>